<evidence type="ECO:0000256" key="4">
    <source>
        <dbReference type="ARBA" id="ARBA00022679"/>
    </source>
</evidence>
<reference evidence="10 11" key="1">
    <citation type="submission" date="2020-10" db="EMBL/GenBank/DDBJ databases">
        <title>The Coptis chinensis genome and diversification of protoberbering-type alkaloids.</title>
        <authorList>
            <person name="Wang B."/>
            <person name="Shu S."/>
            <person name="Song C."/>
            <person name="Liu Y."/>
        </authorList>
    </citation>
    <scope>NUCLEOTIDE SEQUENCE [LARGE SCALE GENOMIC DNA]</scope>
    <source>
        <strain evidence="10">HL-2020</strain>
        <tissue evidence="10">Leaf</tissue>
    </source>
</reference>
<dbReference type="PANTHER" id="PTHR43442:SF3">
    <property type="entry name" value="GLUCONOKINASE-RELATED"/>
    <property type="match status" value="1"/>
</dbReference>
<evidence type="ECO:0000256" key="5">
    <source>
        <dbReference type="ARBA" id="ARBA00022741"/>
    </source>
</evidence>
<evidence type="ECO:0000256" key="9">
    <source>
        <dbReference type="RuleBase" id="RU363066"/>
    </source>
</evidence>
<comment type="pathway">
    <text evidence="1 9">Carbohydrate acid metabolism; D-gluconate degradation.</text>
</comment>
<keyword evidence="6 9" id="KW-0418">Kinase</keyword>
<dbReference type="EC" id="2.7.1.12" evidence="3 9"/>
<proteinExistence type="inferred from homology"/>
<evidence type="ECO:0000256" key="7">
    <source>
        <dbReference type="ARBA" id="ARBA00022840"/>
    </source>
</evidence>
<dbReference type="SUPFAM" id="SSF52540">
    <property type="entry name" value="P-loop containing nucleoside triphosphate hydrolases"/>
    <property type="match status" value="1"/>
</dbReference>
<keyword evidence="11" id="KW-1185">Reference proteome</keyword>
<dbReference type="InterPro" id="IPR006001">
    <property type="entry name" value="Therm_gnt_kin"/>
</dbReference>
<dbReference type="GO" id="GO:0005975">
    <property type="term" value="P:carbohydrate metabolic process"/>
    <property type="evidence" value="ECO:0007669"/>
    <property type="project" value="InterPro"/>
</dbReference>
<keyword evidence="7 9" id="KW-0067">ATP-binding</keyword>
<dbReference type="FunFam" id="3.40.50.300:FF:000522">
    <property type="entry name" value="Gluconokinase"/>
    <property type="match status" value="1"/>
</dbReference>
<evidence type="ECO:0000256" key="1">
    <source>
        <dbReference type="ARBA" id="ARBA00004875"/>
    </source>
</evidence>
<dbReference type="EMBL" id="JADFTS010000003">
    <property type="protein sequence ID" value="KAF9617400.1"/>
    <property type="molecule type" value="Genomic_DNA"/>
</dbReference>
<dbReference type="PANTHER" id="PTHR43442">
    <property type="entry name" value="GLUCONOKINASE-RELATED"/>
    <property type="match status" value="1"/>
</dbReference>
<keyword evidence="4 9" id="KW-0808">Transferase</keyword>
<dbReference type="GO" id="GO:0005737">
    <property type="term" value="C:cytoplasm"/>
    <property type="evidence" value="ECO:0007669"/>
    <property type="project" value="TreeGrafter"/>
</dbReference>
<dbReference type="Gene3D" id="3.40.50.300">
    <property type="entry name" value="P-loop containing nucleotide triphosphate hydrolases"/>
    <property type="match status" value="1"/>
</dbReference>
<sequence>MWSILYQNSKSNHYRARFINHPIMGLSSDSSIIESATPLVVVIMGVSGSGKSTVGNMLAKSTNCIYLDADDFHPQANKEKMGNGIPLSEEDRIPWLETLSAVLRANIVNFKTVILGCSALQKKYREILRTADPEYELGSYGGRVRFVCLEAPAEVIAARLQKRAEEGNHFMPATLLQSQIDLLQIDDTEGIIIVDATLSPEAIVTNVRDLIIPSK</sequence>
<dbReference type="AlphaFoldDB" id="A0A835IGA2"/>
<dbReference type="OrthoDB" id="275177at2759"/>
<dbReference type="GO" id="GO:0005524">
    <property type="term" value="F:ATP binding"/>
    <property type="evidence" value="ECO:0007669"/>
    <property type="project" value="UniProtKB-KW"/>
</dbReference>
<evidence type="ECO:0000256" key="2">
    <source>
        <dbReference type="ARBA" id="ARBA00008420"/>
    </source>
</evidence>
<evidence type="ECO:0000313" key="10">
    <source>
        <dbReference type="EMBL" id="KAF9617400.1"/>
    </source>
</evidence>
<organism evidence="10 11">
    <name type="scientific">Coptis chinensis</name>
    <dbReference type="NCBI Taxonomy" id="261450"/>
    <lineage>
        <taxon>Eukaryota</taxon>
        <taxon>Viridiplantae</taxon>
        <taxon>Streptophyta</taxon>
        <taxon>Embryophyta</taxon>
        <taxon>Tracheophyta</taxon>
        <taxon>Spermatophyta</taxon>
        <taxon>Magnoliopsida</taxon>
        <taxon>Ranunculales</taxon>
        <taxon>Ranunculaceae</taxon>
        <taxon>Coptidoideae</taxon>
        <taxon>Coptis</taxon>
    </lineage>
</organism>
<evidence type="ECO:0000256" key="3">
    <source>
        <dbReference type="ARBA" id="ARBA00012054"/>
    </source>
</evidence>
<evidence type="ECO:0000256" key="8">
    <source>
        <dbReference type="ARBA" id="ARBA00048090"/>
    </source>
</evidence>
<gene>
    <name evidence="10" type="ORF">IFM89_036321</name>
</gene>
<keyword evidence="5 9" id="KW-0547">Nucleotide-binding</keyword>
<protein>
    <recommendedName>
        <fullName evidence="3 9">Gluconokinase</fullName>
        <ecNumber evidence="3 9">2.7.1.12</ecNumber>
    </recommendedName>
</protein>
<evidence type="ECO:0000256" key="6">
    <source>
        <dbReference type="ARBA" id="ARBA00022777"/>
    </source>
</evidence>
<name>A0A835IGA2_9MAGN</name>
<comment type="caution">
    <text evidence="10">The sequence shown here is derived from an EMBL/GenBank/DDBJ whole genome shotgun (WGS) entry which is preliminary data.</text>
</comment>
<dbReference type="Proteomes" id="UP000631114">
    <property type="component" value="Unassembled WGS sequence"/>
</dbReference>
<dbReference type="CDD" id="cd02021">
    <property type="entry name" value="GntK"/>
    <property type="match status" value="1"/>
</dbReference>
<dbReference type="InterPro" id="IPR027417">
    <property type="entry name" value="P-loop_NTPase"/>
</dbReference>
<accession>A0A835IGA2</accession>
<dbReference type="NCBIfam" id="TIGR01313">
    <property type="entry name" value="therm_gnt_kin"/>
    <property type="match status" value="1"/>
</dbReference>
<comment type="similarity">
    <text evidence="2 9">Belongs to the gluconokinase GntK/GntV family.</text>
</comment>
<dbReference type="Pfam" id="PF13671">
    <property type="entry name" value="AAA_33"/>
    <property type="match status" value="1"/>
</dbReference>
<evidence type="ECO:0000313" key="11">
    <source>
        <dbReference type="Proteomes" id="UP000631114"/>
    </source>
</evidence>
<dbReference type="UniPathway" id="UPA00792"/>
<comment type="catalytic activity">
    <reaction evidence="8 9">
        <text>D-gluconate + ATP = 6-phospho-D-gluconate + ADP + H(+)</text>
        <dbReference type="Rhea" id="RHEA:19433"/>
        <dbReference type="ChEBI" id="CHEBI:15378"/>
        <dbReference type="ChEBI" id="CHEBI:18391"/>
        <dbReference type="ChEBI" id="CHEBI:30616"/>
        <dbReference type="ChEBI" id="CHEBI:58759"/>
        <dbReference type="ChEBI" id="CHEBI:456216"/>
        <dbReference type="EC" id="2.7.1.12"/>
    </reaction>
</comment>
<dbReference type="GO" id="GO:0046316">
    <property type="term" value="F:gluconokinase activity"/>
    <property type="evidence" value="ECO:0007669"/>
    <property type="project" value="UniProtKB-EC"/>
</dbReference>